<feature type="region of interest" description="Disordered" evidence="2">
    <location>
        <begin position="700"/>
        <end position="741"/>
    </location>
</feature>
<evidence type="ECO:0008006" key="5">
    <source>
        <dbReference type="Google" id="ProtNLM"/>
    </source>
</evidence>
<evidence type="ECO:0000256" key="1">
    <source>
        <dbReference type="SAM" id="Coils"/>
    </source>
</evidence>
<feature type="region of interest" description="Disordered" evidence="2">
    <location>
        <begin position="520"/>
        <end position="557"/>
    </location>
</feature>
<gene>
    <name evidence="3" type="ORF">NHX12_033813</name>
</gene>
<sequence length="1235" mass="139467">RTGTLIALQRTLSRHHTHSQASVEEELLGVQQELDKQRSSSLELQRQRDLLGRQLAHQHTETQRGEVVGLKEALSQVTLQKEVLEEEKSSLFLALHKAEASKAEQEMHLNRLQTQEAALRDSLAKMGALSEGLASDKVELNRLLLQGARLQQQLADLGSEKRALDSCLALLQEARERLEEEVGLLRRENSQLLEQHTQVSRRLQGSLEEMGASRREAESQATALKRAGVEQEELAKTKACLEVQLGSTKRKTWALTQDLAALREEKDSLAAAVFENQELRIKEFSNLLLIVTDGEVGRLQVEAQRQASQAGKARESLEDRLVQSERSHQLTLSSREQMHGEQLQAQLRDSVRAPPGSHERQHATLQHAALQAQREQAEQALLQKETEKAVLAEKLTGLQQDLVSAGLDLQRSRRESQSRLEHDKGELQQLQTHFQESLSSHEIEKLSLTEQIRDLTQQRDHIHQEVQVCRRQLQQAEELRDVGRTELADAHRQAQDALQDRDHQRQEALELRRLLGDEARERETLHASNQELRAAVKKTESDNNGSSLQEEATTLRSTMRQLEKSRMHGRREQQELRRQVKVLEGENRQQKEELQERVLECEAGREAALNESAGFQRRVSDLEEAERQTRESLREKEAGLHDAERRHREVRELSLGLGVAEGRAQGLEDQLGLAEASRRETELKLRGLWSAVRRGLGIGGRTGLSRRRSPSPWRTFSPVKRGDAAPDSPGSSPLAAEDQEVDVEGVQSALRALYQELRDTQRDREEARSEITSLDLRLKELQTGQEKSAAQLLQLQAALQDCEEGKREVSEQLRRAQSSLSRQEEAWRLAQQDKRSLGEELTQLRADLQIAEVESSSLQEQLKASEAEAAADLLRQREAREAAESRASRLELAQHSADGERQRAQLRAAELDTRQGALQERLAEQREELAAGEDRHAAGLRAGEERLAAVLARAEQQEAVLREELRRASGSLSGSRRSAGALQEEAGLLQRALGDSQEDRRVLQEQLDALRDALSESKRMNHALTERAHSLQTALEQQQQRETQTSALKEALKRQTEAGLEAQGSAQQCRREREGLQERLSALQRSVATLQAERGELERTVELQRLRTREDASLGGQEKEHLAETVRGLERDLAENQAALQSLQARSSELELSHSQRLLEASARHSQEMDVETGRLRAAQLQAERGLESRERAHRQRVKGLEGQVLTLKEQLDEELRKRQTRAHKGLGLKPSPKQ</sequence>
<proteinExistence type="predicted"/>
<feature type="coiled-coil region" evidence="1">
    <location>
        <begin position="360"/>
        <end position="394"/>
    </location>
</feature>
<evidence type="ECO:0000313" key="3">
    <source>
        <dbReference type="EMBL" id="KAJ3599859.1"/>
    </source>
</evidence>
<feature type="region of interest" description="Disordered" evidence="2">
    <location>
        <begin position="1054"/>
        <end position="1073"/>
    </location>
</feature>
<feature type="coiled-coil region" evidence="1">
    <location>
        <begin position="438"/>
        <end position="507"/>
    </location>
</feature>
<organism evidence="3 4">
    <name type="scientific">Muraenolepis orangiensis</name>
    <name type="common">Patagonian moray cod</name>
    <dbReference type="NCBI Taxonomy" id="630683"/>
    <lineage>
        <taxon>Eukaryota</taxon>
        <taxon>Metazoa</taxon>
        <taxon>Chordata</taxon>
        <taxon>Craniata</taxon>
        <taxon>Vertebrata</taxon>
        <taxon>Euteleostomi</taxon>
        <taxon>Actinopterygii</taxon>
        <taxon>Neopterygii</taxon>
        <taxon>Teleostei</taxon>
        <taxon>Neoteleostei</taxon>
        <taxon>Acanthomorphata</taxon>
        <taxon>Zeiogadaria</taxon>
        <taxon>Gadariae</taxon>
        <taxon>Gadiformes</taxon>
        <taxon>Muraenolepidoidei</taxon>
        <taxon>Muraenolepididae</taxon>
        <taxon>Muraenolepis</taxon>
    </lineage>
</organism>
<evidence type="ECO:0000256" key="2">
    <source>
        <dbReference type="SAM" id="MobiDB-lite"/>
    </source>
</evidence>
<keyword evidence="4" id="KW-1185">Reference proteome</keyword>
<name>A0A9Q0IIA9_9TELE</name>
<dbReference type="Proteomes" id="UP001148018">
    <property type="component" value="Unassembled WGS sequence"/>
</dbReference>
<feature type="coiled-coil region" evidence="1">
    <location>
        <begin position="67"/>
        <end position="115"/>
    </location>
</feature>
<feature type="coiled-coil region" evidence="1">
    <location>
        <begin position="140"/>
        <end position="227"/>
    </location>
</feature>
<comment type="caution">
    <text evidence="3">The sequence shown here is derived from an EMBL/GenBank/DDBJ whole genome shotgun (WGS) entry which is preliminary data.</text>
</comment>
<evidence type="ECO:0000313" key="4">
    <source>
        <dbReference type="Proteomes" id="UP001148018"/>
    </source>
</evidence>
<feature type="compositionally biased region" description="Polar residues" evidence="2">
    <location>
        <begin position="542"/>
        <end position="557"/>
    </location>
</feature>
<accession>A0A9Q0IIA9</accession>
<keyword evidence="1" id="KW-0175">Coiled coil</keyword>
<dbReference type="OrthoDB" id="3549872at2759"/>
<dbReference type="EMBL" id="JANIIK010000048">
    <property type="protein sequence ID" value="KAJ3599859.1"/>
    <property type="molecule type" value="Genomic_DNA"/>
</dbReference>
<reference evidence="3" key="1">
    <citation type="submission" date="2022-07" db="EMBL/GenBank/DDBJ databases">
        <title>Chromosome-level genome of Muraenolepis orangiensis.</title>
        <authorList>
            <person name="Kim J."/>
        </authorList>
    </citation>
    <scope>NUCLEOTIDE SEQUENCE</scope>
    <source>
        <strain evidence="3">KU_S4_2022</strain>
        <tissue evidence="3">Muscle</tissue>
    </source>
</reference>
<feature type="region of interest" description="Disordered" evidence="2">
    <location>
        <begin position="885"/>
        <end position="904"/>
    </location>
</feature>
<feature type="non-terminal residue" evidence="3">
    <location>
        <position position="1"/>
    </location>
</feature>
<protein>
    <recommendedName>
        <fullName evidence="5">Ciliary rootlet coiled-coil, rootletin family member 2</fullName>
    </recommendedName>
</protein>
<dbReference type="AlphaFoldDB" id="A0A9Q0IIA9"/>
<feature type="region of interest" description="Disordered" evidence="2">
    <location>
        <begin position="626"/>
        <end position="645"/>
    </location>
</feature>